<sequence length="165" mass="17780">MHFSMFIPFLQGQARGMAVRESRRTTGSRRYALGGGPGTAAVSRELSAQAVSDWYGPLSPAARTAAIDVQLLVTELVAHAVRHGGVPYELRIDRSVDGVWLQVSDTESAGPRPEGGHRPGVPSRHGLYLVQRLAAAWGWVPRKAGRTVWCEVRFPPAESGGARAV</sequence>
<dbReference type="Proteomes" id="UP001052739">
    <property type="component" value="Unassembled WGS sequence"/>
</dbReference>
<dbReference type="EMBL" id="BNDW01000102">
    <property type="protein sequence ID" value="GHI26086.1"/>
    <property type="molecule type" value="Genomic_DNA"/>
</dbReference>
<reference evidence="1" key="1">
    <citation type="submission" date="2024-05" db="EMBL/GenBank/DDBJ databases">
        <title>Whole genome shotgun sequence of Streptomyces hydrogenans NBRC 13475.</title>
        <authorList>
            <person name="Komaki H."/>
            <person name="Tamura T."/>
        </authorList>
    </citation>
    <scope>NUCLEOTIDE SEQUENCE</scope>
    <source>
        <strain evidence="1">NBRC 13475</strain>
    </source>
</reference>
<evidence type="ECO:0000313" key="1">
    <source>
        <dbReference type="EMBL" id="GHI26086.1"/>
    </source>
</evidence>
<dbReference type="InterPro" id="IPR036890">
    <property type="entry name" value="HATPase_C_sf"/>
</dbReference>
<dbReference type="Gene3D" id="3.30.565.10">
    <property type="entry name" value="Histidine kinase-like ATPase, C-terminal domain"/>
    <property type="match status" value="1"/>
</dbReference>
<proteinExistence type="predicted"/>
<dbReference type="CDD" id="cd16936">
    <property type="entry name" value="HATPase_RsbW-like"/>
    <property type="match status" value="1"/>
</dbReference>
<dbReference type="PANTHER" id="PTHR35526:SF3">
    <property type="entry name" value="ANTI-SIGMA-F FACTOR RSBW"/>
    <property type="match status" value="1"/>
</dbReference>
<accession>A0ABQ3PM35</accession>
<dbReference type="PANTHER" id="PTHR35526">
    <property type="entry name" value="ANTI-SIGMA-F FACTOR RSBW-RELATED"/>
    <property type="match status" value="1"/>
</dbReference>
<evidence type="ECO:0000313" key="2">
    <source>
        <dbReference type="Proteomes" id="UP001052739"/>
    </source>
</evidence>
<organism evidence="1 2">
    <name type="scientific">Streptomyces hydrogenans</name>
    <dbReference type="NCBI Taxonomy" id="1873719"/>
    <lineage>
        <taxon>Bacteria</taxon>
        <taxon>Bacillati</taxon>
        <taxon>Actinomycetota</taxon>
        <taxon>Actinomycetes</taxon>
        <taxon>Kitasatosporales</taxon>
        <taxon>Streptomycetaceae</taxon>
        <taxon>Streptomyces</taxon>
    </lineage>
</organism>
<evidence type="ECO:0008006" key="3">
    <source>
        <dbReference type="Google" id="ProtNLM"/>
    </source>
</evidence>
<gene>
    <name evidence="1" type="ORF">Shyd_74570</name>
</gene>
<protein>
    <recommendedName>
        <fullName evidence="3">ATP-binding protein</fullName>
    </recommendedName>
</protein>
<keyword evidence="2" id="KW-1185">Reference proteome</keyword>
<name>A0ABQ3PM35_9ACTN</name>
<comment type="caution">
    <text evidence="1">The sequence shown here is derived from an EMBL/GenBank/DDBJ whole genome shotgun (WGS) entry which is preliminary data.</text>
</comment>
<dbReference type="InterPro" id="IPR050267">
    <property type="entry name" value="Anti-sigma-factor_SerPK"/>
</dbReference>